<accession>Q2S9W8</accession>
<evidence type="ECO:0000256" key="3">
    <source>
        <dbReference type="ARBA" id="ARBA00022679"/>
    </source>
</evidence>
<evidence type="ECO:0000256" key="4">
    <source>
        <dbReference type="ARBA" id="ARBA00023315"/>
    </source>
</evidence>
<evidence type="ECO:0000259" key="6">
    <source>
        <dbReference type="PROSITE" id="PS51186"/>
    </source>
</evidence>
<keyword evidence="8" id="KW-1185">Reference proteome</keyword>
<evidence type="ECO:0000313" key="8">
    <source>
        <dbReference type="Proteomes" id="UP000000238"/>
    </source>
</evidence>
<dbReference type="HOGENOM" id="CLU_013985_23_4_6"/>
<dbReference type="KEGG" id="hch:HCH_05906"/>
<dbReference type="PANTHER" id="PTHR43420:SF12">
    <property type="entry name" value="N-ACETYLTRANSFERASE DOMAIN-CONTAINING PROTEIN"/>
    <property type="match status" value="1"/>
</dbReference>
<evidence type="ECO:0000256" key="2">
    <source>
        <dbReference type="ARBA" id="ARBA00022490"/>
    </source>
</evidence>
<dbReference type="Gene3D" id="3.40.630.30">
    <property type="match status" value="1"/>
</dbReference>
<dbReference type="PANTHER" id="PTHR43420">
    <property type="entry name" value="ACETYLTRANSFERASE"/>
    <property type="match status" value="1"/>
</dbReference>
<dbReference type="InterPro" id="IPR016181">
    <property type="entry name" value="Acyl_CoA_acyltransferase"/>
</dbReference>
<evidence type="ECO:0000256" key="1">
    <source>
        <dbReference type="ARBA" id="ARBA00005395"/>
    </source>
</evidence>
<comment type="catalytic activity">
    <reaction evidence="5">
        <text>N-terminal L-alanyl-[ribosomal protein bS18] + acetyl-CoA = N-terminal N(alpha)-acetyl-L-alanyl-[ribosomal protein bS18] + CoA + H(+)</text>
        <dbReference type="Rhea" id="RHEA:43756"/>
        <dbReference type="Rhea" id="RHEA-COMP:10676"/>
        <dbReference type="Rhea" id="RHEA-COMP:10677"/>
        <dbReference type="ChEBI" id="CHEBI:15378"/>
        <dbReference type="ChEBI" id="CHEBI:57287"/>
        <dbReference type="ChEBI" id="CHEBI:57288"/>
        <dbReference type="ChEBI" id="CHEBI:64718"/>
        <dbReference type="ChEBI" id="CHEBI:83683"/>
        <dbReference type="EC" id="2.3.1.266"/>
    </reaction>
</comment>
<dbReference type="InterPro" id="IPR000182">
    <property type="entry name" value="GNAT_dom"/>
</dbReference>
<comment type="function">
    <text evidence="5">Acetylates the N-terminal alanine of ribosomal protein bS18.</text>
</comment>
<dbReference type="PROSITE" id="PS51186">
    <property type="entry name" value="GNAT"/>
    <property type="match status" value="1"/>
</dbReference>
<proteinExistence type="inferred from homology"/>
<dbReference type="AlphaFoldDB" id="Q2S9W8"/>
<dbReference type="STRING" id="349521.HCH_05906"/>
<organism evidence="7 8">
    <name type="scientific">Hahella chejuensis (strain KCTC 2396)</name>
    <dbReference type="NCBI Taxonomy" id="349521"/>
    <lineage>
        <taxon>Bacteria</taxon>
        <taxon>Pseudomonadati</taxon>
        <taxon>Pseudomonadota</taxon>
        <taxon>Gammaproteobacteria</taxon>
        <taxon>Oceanospirillales</taxon>
        <taxon>Hahellaceae</taxon>
        <taxon>Hahella</taxon>
    </lineage>
</organism>
<comment type="subcellular location">
    <subcellularLocation>
        <location evidence="5">Cytoplasm</location>
    </subcellularLocation>
</comment>
<dbReference type="Proteomes" id="UP000000238">
    <property type="component" value="Chromosome"/>
</dbReference>
<reference evidence="7 8" key="1">
    <citation type="journal article" date="2005" name="Nucleic Acids Res.">
        <title>Genomic blueprint of Hahella chejuensis, a marine microbe producing an algicidal agent.</title>
        <authorList>
            <person name="Jeong H."/>
            <person name="Yim J.H."/>
            <person name="Lee C."/>
            <person name="Choi S.-H."/>
            <person name="Park Y.K."/>
            <person name="Yoon S.H."/>
            <person name="Hur C.-G."/>
            <person name="Kang H.-Y."/>
            <person name="Kim D."/>
            <person name="Lee H.H."/>
            <person name="Park K.H."/>
            <person name="Park S.-H."/>
            <person name="Park H.-S."/>
            <person name="Lee H.K."/>
            <person name="Oh T.K."/>
            <person name="Kim J.F."/>
        </authorList>
    </citation>
    <scope>NUCLEOTIDE SEQUENCE [LARGE SCALE GENOMIC DNA]</scope>
    <source>
        <strain evidence="7 8">KCTC 2396</strain>
    </source>
</reference>
<gene>
    <name evidence="7" type="primary">rimI</name>
    <name evidence="7" type="ordered locus">HCH_05906</name>
</gene>
<dbReference type="EC" id="2.3.1.266" evidence="5"/>
<evidence type="ECO:0000313" key="7">
    <source>
        <dbReference type="EMBL" id="ABC32556.1"/>
    </source>
</evidence>
<dbReference type="InterPro" id="IPR050680">
    <property type="entry name" value="YpeA/RimI_acetyltransf"/>
</dbReference>
<keyword evidence="4 7" id="KW-0012">Acyltransferase</keyword>
<sequence length="105" mass="11924">MYKDELVGHAVTSMVIDEAHLLNLCVARDLQGNGMGLSFMAFLLERFRTQNMAELFLEVRASNTAAVHLYRKLGFNEIGYRKAYYPSSDGREDAIVMSMKLGREE</sequence>
<dbReference type="SUPFAM" id="SSF55729">
    <property type="entry name" value="Acyl-CoA N-acyltransferases (Nat)"/>
    <property type="match status" value="1"/>
</dbReference>
<dbReference type="GO" id="GO:0005737">
    <property type="term" value="C:cytoplasm"/>
    <property type="evidence" value="ECO:0007669"/>
    <property type="project" value="UniProtKB-SubCell"/>
</dbReference>
<keyword evidence="3 7" id="KW-0808">Transferase</keyword>
<evidence type="ECO:0000256" key="5">
    <source>
        <dbReference type="RuleBase" id="RU363094"/>
    </source>
</evidence>
<dbReference type="EMBL" id="CP000155">
    <property type="protein sequence ID" value="ABC32556.1"/>
    <property type="molecule type" value="Genomic_DNA"/>
</dbReference>
<dbReference type="NCBIfam" id="TIGR01575">
    <property type="entry name" value="rimI"/>
    <property type="match status" value="1"/>
</dbReference>
<dbReference type="eggNOG" id="COG0456">
    <property type="taxonomic scope" value="Bacteria"/>
</dbReference>
<keyword evidence="2 5" id="KW-0963">Cytoplasm</keyword>
<comment type="similarity">
    <text evidence="1 5">Belongs to the acetyltransferase family. RimI subfamily.</text>
</comment>
<feature type="domain" description="N-acetyltransferase" evidence="6">
    <location>
        <begin position="1"/>
        <end position="102"/>
    </location>
</feature>
<dbReference type="InterPro" id="IPR006464">
    <property type="entry name" value="AcTrfase_RimI/Ard1"/>
</dbReference>
<name>Q2S9W8_HAHCH</name>
<dbReference type="GO" id="GO:0008999">
    <property type="term" value="F:protein-N-terminal-alanine acetyltransferase activity"/>
    <property type="evidence" value="ECO:0007669"/>
    <property type="project" value="UniProtKB-EC"/>
</dbReference>
<protein>
    <recommendedName>
        <fullName evidence="5">[Ribosomal protein bS18]-alanine N-acetyltransferase</fullName>
        <ecNumber evidence="5">2.3.1.266</ecNumber>
    </recommendedName>
</protein>
<dbReference type="Pfam" id="PF00583">
    <property type="entry name" value="Acetyltransf_1"/>
    <property type="match status" value="1"/>
</dbReference>